<dbReference type="InterPro" id="IPR011989">
    <property type="entry name" value="ARM-like"/>
</dbReference>
<protein>
    <recommendedName>
        <fullName evidence="4">HEAT repeat domain-containing protein</fullName>
    </recommendedName>
</protein>
<dbReference type="Proteomes" id="UP001363035">
    <property type="component" value="Unassembled WGS sequence"/>
</dbReference>
<keyword evidence="3" id="KW-1185">Reference proteome</keyword>
<evidence type="ECO:0000256" key="1">
    <source>
        <dbReference type="SAM" id="Phobius"/>
    </source>
</evidence>
<dbReference type="EMBL" id="JAYLLN010000001">
    <property type="protein sequence ID" value="MEI5983485.1"/>
    <property type="molecule type" value="Genomic_DNA"/>
</dbReference>
<comment type="caution">
    <text evidence="2">The sequence shown here is derived from an EMBL/GenBank/DDBJ whole genome shotgun (WGS) entry which is preliminary data.</text>
</comment>
<evidence type="ECO:0000313" key="3">
    <source>
        <dbReference type="Proteomes" id="UP001363035"/>
    </source>
</evidence>
<name>A0ABU8I1B1_9SPHI</name>
<keyword evidence="1" id="KW-1133">Transmembrane helix</keyword>
<dbReference type="Gene3D" id="1.25.10.10">
    <property type="entry name" value="Leucine-rich Repeat Variant"/>
    <property type="match status" value="1"/>
</dbReference>
<dbReference type="RefSeq" id="WP_336557081.1">
    <property type="nucleotide sequence ID" value="NZ_JAYLLN010000001.1"/>
</dbReference>
<sequence length="355" mass="41104">MEPVLNIHELMIAIQVVLILVFLFTLGLLFYSFREYKALADKTRWKKLLDDYLIKSIVTQMEQSLQVDPSLENLCKRQTFRRFFIGQLIESERRFTGTAAKTIMNIFYIYGLDKEAYQMLSNTRPYLIARGIQALTVMQVREALQEIRKTLDHPSEIVSQEAQLAIVYFEGFNGLSFLYGVETIISEWQQLRILNSIKVLPEDAVTTLLEWLHSTNVSVIRLALKIIRKFQLFEMEGVLLERLENSDLRIKEELVDTLFSIEQADTSTVLLAYFPIATMQEQFSIIRGLGHTRALDKLDFLKEQLLDYPHPEGKVLIAEAMASMGQIPFLVQLREQLLPEDQTRLVLNHALKSKI</sequence>
<reference evidence="2 3" key="1">
    <citation type="submission" date="2024-01" db="EMBL/GenBank/DDBJ databases">
        <title>Sphingobacterium tenebrionis sp. nov., a novel endophyte isolated from tenebrio molitor intestines.</title>
        <authorList>
            <person name="Zhang C."/>
        </authorList>
    </citation>
    <scope>NUCLEOTIDE SEQUENCE [LARGE SCALE GENOMIC DNA]</scope>
    <source>
        <strain evidence="2 3">PU5-4</strain>
    </source>
</reference>
<gene>
    <name evidence="2" type="ORF">VJ786_01085</name>
</gene>
<feature type="transmembrane region" description="Helical" evidence="1">
    <location>
        <begin position="12"/>
        <end position="33"/>
    </location>
</feature>
<evidence type="ECO:0008006" key="4">
    <source>
        <dbReference type="Google" id="ProtNLM"/>
    </source>
</evidence>
<dbReference type="InterPro" id="IPR016024">
    <property type="entry name" value="ARM-type_fold"/>
</dbReference>
<dbReference type="SUPFAM" id="SSF48371">
    <property type="entry name" value="ARM repeat"/>
    <property type="match status" value="1"/>
</dbReference>
<accession>A0ABU8I1B1</accession>
<proteinExistence type="predicted"/>
<keyword evidence="1" id="KW-0472">Membrane</keyword>
<keyword evidence="1" id="KW-0812">Transmembrane</keyword>
<evidence type="ECO:0000313" key="2">
    <source>
        <dbReference type="EMBL" id="MEI5983485.1"/>
    </source>
</evidence>
<organism evidence="2 3">
    <name type="scientific">Sphingobacterium tenebrionis</name>
    <dbReference type="NCBI Taxonomy" id="3111775"/>
    <lineage>
        <taxon>Bacteria</taxon>
        <taxon>Pseudomonadati</taxon>
        <taxon>Bacteroidota</taxon>
        <taxon>Sphingobacteriia</taxon>
        <taxon>Sphingobacteriales</taxon>
        <taxon>Sphingobacteriaceae</taxon>
        <taxon>Sphingobacterium</taxon>
    </lineage>
</organism>